<dbReference type="AlphaFoldDB" id="E9GXQ7"/>
<evidence type="ECO:0000313" key="2">
    <source>
        <dbReference type="EMBL" id="EFX75772.1"/>
    </source>
</evidence>
<feature type="signal peptide" evidence="1">
    <location>
        <begin position="1"/>
        <end position="19"/>
    </location>
</feature>
<dbReference type="OMA" id="SARFHDI"/>
<accession>E9GXQ7</accession>
<keyword evidence="1" id="KW-0732">Signal</keyword>
<dbReference type="InterPro" id="IPR020234">
    <property type="entry name" value="Mite_allergen_group-7"/>
</dbReference>
<dbReference type="Proteomes" id="UP000000305">
    <property type="component" value="Unassembled WGS sequence"/>
</dbReference>
<dbReference type="Pfam" id="PF16984">
    <property type="entry name" value="Grp7_allergen"/>
    <property type="match status" value="1"/>
</dbReference>
<evidence type="ECO:0000256" key="1">
    <source>
        <dbReference type="SAM" id="SignalP"/>
    </source>
</evidence>
<dbReference type="OrthoDB" id="6380971at2759"/>
<feature type="chain" id="PRO_5003241538" description="Lipid-binding serum glycoprotein N-terminal domain-containing protein" evidence="1">
    <location>
        <begin position="20"/>
        <end position="441"/>
    </location>
</feature>
<proteinExistence type="predicted"/>
<dbReference type="KEGG" id="dpx:DAPPUDRAFT_323032"/>
<evidence type="ECO:0008006" key="4">
    <source>
        <dbReference type="Google" id="ProtNLM"/>
    </source>
</evidence>
<dbReference type="PANTHER" id="PTHR11008:SF9">
    <property type="entry name" value="PROTEIN TAKEOUT-LIKE PROTEIN"/>
    <property type="match status" value="1"/>
</dbReference>
<dbReference type="InterPro" id="IPR010562">
    <property type="entry name" value="Haemolymph_juvenile_hormone-bd"/>
</dbReference>
<dbReference type="HOGENOM" id="CLU_621526_0_0_1"/>
<name>E9GXQ7_DAPPU</name>
<dbReference type="InterPro" id="IPR038602">
    <property type="entry name" value="Mite_allergen_7_sf"/>
</dbReference>
<dbReference type="InParanoid" id="E9GXQ7"/>
<sequence length="441" mass="49479">MKWYAFFVVAFFVTRAVDADPLREKLVETFFPHLDPVELDDPFVFNIIEEQLTVQGSVDSVVINGLSKYTVNRWFVDAEKSKIEFDISFAQLSSTGRYNIDGILIKFFPLQGSGNFKTDLRDIRITGSIEIEKDNKNGVSFKAIKFDTHFEEFTIQLDNTGNELDDTINEILSVVLVDLFYQYEKEYKAKASESIKESINQYLETNKIFRDFILGYLTHTPVKENKPESSDRVIRDISKVVDTILASVRNNATVGGWDPIRLPSDSDEFSVTLFRNFTINGQVSISNARIGGFSTVHRTGPCTLDLRPTKNEAEVVVFVGGNDIELGVDIMWGVGIFKTNLQIEMIVRHVDLMVDIIADTETFAVTLSQFLLNEIGTVKITIGGIPGGGSDIISNRLTLVSNLVKDSLIYAFQEALKPSVEKLVSGLVFKSFLTEELLAVE</sequence>
<protein>
    <recommendedName>
        <fullName evidence="4">Lipid-binding serum glycoprotein N-terminal domain-containing protein</fullName>
    </recommendedName>
</protein>
<dbReference type="Gene3D" id="3.15.10.50">
    <property type="match status" value="1"/>
</dbReference>
<evidence type="ECO:0000313" key="3">
    <source>
        <dbReference type="Proteomes" id="UP000000305"/>
    </source>
</evidence>
<dbReference type="SMART" id="SM00700">
    <property type="entry name" value="JHBP"/>
    <property type="match status" value="1"/>
</dbReference>
<reference evidence="2 3" key="1">
    <citation type="journal article" date="2011" name="Science">
        <title>The ecoresponsive genome of Daphnia pulex.</title>
        <authorList>
            <person name="Colbourne J.K."/>
            <person name="Pfrender M.E."/>
            <person name="Gilbert D."/>
            <person name="Thomas W.K."/>
            <person name="Tucker A."/>
            <person name="Oakley T.H."/>
            <person name="Tokishita S."/>
            <person name="Aerts A."/>
            <person name="Arnold G.J."/>
            <person name="Basu M.K."/>
            <person name="Bauer D.J."/>
            <person name="Caceres C.E."/>
            <person name="Carmel L."/>
            <person name="Casola C."/>
            <person name="Choi J.H."/>
            <person name="Detter J.C."/>
            <person name="Dong Q."/>
            <person name="Dusheyko S."/>
            <person name="Eads B.D."/>
            <person name="Frohlich T."/>
            <person name="Geiler-Samerotte K.A."/>
            <person name="Gerlach D."/>
            <person name="Hatcher P."/>
            <person name="Jogdeo S."/>
            <person name="Krijgsveld J."/>
            <person name="Kriventseva E.V."/>
            <person name="Kultz D."/>
            <person name="Laforsch C."/>
            <person name="Lindquist E."/>
            <person name="Lopez J."/>
            <person name="Manak J.R."/>
            <person name="Muller J."/>
            <person name="Pangilinan J."/>
            <person name="Patwardhan R.P."/>
            <person name="Pitluck S."/>
            <person name="Pritham E.J."/>
            <person name="Rechtsteiner A."/>
            <person name="Rho M."/>
            <person name="Rogozin I.B."/>
            <person name="Sakarya O."/>
            <person name="Salamov A."/>
            <person name="Schaack S."/>
            <person name="Shapiro H."/>
            <person name="Shiga Y."/>
            <person name="Skalitzky C."/>
            <person name="Smith Z."/>
            <person name="Souvorov A."/>
            <person name="Sung W."/>
            <person name="Tang Z."/>
            <person name="Tsuchiya D."/>
            <person name="Tu H."/>
            <person name="Vos H."/>
            <person name="Wang M."/>
            <person name="Wolf Y.I."/>
            <person name="Yamagata H."/>
            <person name="Yamada T."/>
            <person name="Ye Y."/>
            <person name="Shaw J.R."/>
            <person name="Andrews J."/>
            <person name="Crease T.J."/>
            <person name="Tang H."/>
            <person name="Lucas S.M."/>
            <person name="Robertson H.M."/>
            <person name="Bork P."/>
            <person name="Koonin E.V."/>
            <person name="Zdobnov E.M."/>
            <person name="Grigoriev I.V."/>
            <person name="Lynch M."/>
            <person name="Boore J.L."/>
        </authorList>
    </citation>
    <scope>NUCLEOTIDE SEQUENCE [LARGE SCALE GENOMIC DNA]</scope>
</reference>
<dbReference type="Gene3D" id="3.15.10.30">
    <property type="entry name" value="Haemolymph juvenile hormone binding protein"/>
    <property type="match status" value="1"/>
</dbReference>
<keyword evidence="3" id="KW-1185">Reference proteome</keyword>
<dbReference type="PANTHER" id="PTHR11008">
    <property type="entry name" value="PROTEIN TAKEOUT-LIKE PROTEIN"/>
    <property type="match status" value="1"/>
</dbReference>
<gene>
    <name evidence="2" type="ORF">DAPPUDRAFT_323032</name>
</gene>
<organism evidence="2 3">
    <name type="scientific">Daphnia pulex</name>
    <name type="common">Water flea</name>
    <dbReference type="NCBI Taxonomy" id="6669"/>
    <lineage>
        <taxon>Eukaryota</taxon>
        <taxon>Metazoa</taxon>
        <taxon>Ecdysozoa</taxon>
        <taxon>Arthropoda</taxon>
        <taxon>Crustacea</taxon>
        <taxon>Branchiopoda</taxon>
        <taxon>Diplostraca</taxon>
        <taxon>Cladocera</taxon>
        <taxon>Anomopoda</taxon>
        <taxon>Daphniidae</taxon>
        <taxon>Daphnia</taxon>
    </lineage>
</organism>
<dbReference type="Pfam" id="PF06585">
    <property type="entry name" value="JHBP"/>
    <property type="match status" value="1"/>
</dbReference>
<dbReference type="InterPro" id="IPR038606">
    <property type="entry name" value="To_sf"/>
</dbReference>
<dbReference type="EMBL" id="GL732573">
    <property type="protein sequence ID" value="EFX75772.1"/>
    <property type="molecule type" value="Genomic_DNA"/>
</dbReference>